<feature type="compositionally biased region" description="Low complexity" evidence="6">
    <location>
        <begin position="916"/>
        <end position="949"/>
    </location>
</feature>
<dbReference type="PANTHER" id="PTHR39344">
    <property type="entry name" value="UPF0182 PROTEIN SLL1060"/>
    <property type="match status" value="1"/>
</dbReference>
<evidence type="ECO:0000256" key="5">
    <source>
        <dbReference type="HAMAP-Rule" id="MF_01600"/>
    </source>
</evidence>
<protein>
    <recommendedName>
        <fullName evidence="5">UPF0182 protein FMM08_02675</fullName>
    </recommendedName>
</protein>
<evidence type="ECO:0000313" key="8">
    <source>
        <dbReference type="Proteomes" id="UP000321234"/>
    </source>
</evidence>
<dbReference type="GO" id="GO:0005576">
    <property type="term" value="C:extracellular region"/>
    <property type="evidence" value="ECO:0007669"/>
    <property type="project" value="TreeGrafter"/>
</dbReference>
<feature type="transmembrane region" description="Helical" evidence="5">
    <location>
        <begin position="67"/>
        <end position="87"/>
    </location>
</feature>
<evidence type="ECO:0000256" key="3">
    <source>
        <dbReference type="ARBA" id="ARBA00022989"/>
    </source>
</evidence>
<comment type="similarity">
    <text evidence="5">Belongs to the UPF0182 family.</text>
</comment>
<dbReference type="Proteomes" id="UP000321234">
    <property type="component" value="Unassembled WGS sequence"/>
</dbReference>
<organism evidence="7 8">
    <name type="scientific">Quadrisphaera setariae</name>
    <dbReference type="NCBI Taxonomy" id="2593304"/>
    <lineage>
        <taxon>Bacteria</taxon>
        <taxon>Bacillati</taxon>
        <taxon>Actinomycetota</taxon>
        <taxon>Actinomycetes</taxon>
        <taxon>Kineosporiales</taxon>
        <taxon>Kineosporiaceae</taxon>
        <taxon>Quadrisphaera</taxon>
    </lineage>
</organism>
<keyword evidence="2 5" id="KW-0812">Transmembrane</keyword>
<accession>A0A5C8ZMB2</accession>
<evidence type="ECO:0000313" key="7">
    <source>
        <dbReference type="EMBL" id="TXR58116.1"/>
    </source>
</evidence>
<evidence type="ECO:0000256" key="4">
    <source>
        <dbReference type="ARBA" id="ARBA00023136"/>
    </source>
</evidence>
<comment type="subcellular location">
    <subcellularLocation>
        <location evidence="5">Cell membrane</location>
        <topology evidence="5">Multi-pass membrane protein</topology>
    </subcellularLocation>
</comment>
<keyword evidence="8" id="KW-1185">Reference proteome</keyword>
<proteinExistence type="inferred from homology"/>
<dbReference type="EMBL" id="VKAC01000001">
    <property type="protein sequence ID" value="TXR58116.1"/>
    <property type="molecule type" value="Genomic_DNA"/>
</dbReference>
<feature type="region of interest" description="Disordered" evidence="6">
    <location>
        <begin position="899"/>
        <end position="958"/>
    </location>
</feature>
<name>A0A5C8ZMB2_9ACTN</name>
<dbReference type="GO" id="GO:0005886">
    <property type="term" value="C:plasma membrane"/>
    <property type="evidence" value="ECO:0007669"/>
    <property type="project" value="UniProtKB-SubCell"/>
</dbReference>
<feature type="transmembrane region" description="Helical" evidence="5">
    <location>
        <begin position="122"/>
        <end position="140"/>
    </location>
</feature>
<evidence type="ECO:0000256" key="6">
    <source>
        <dbReference type="SAM" id="MobiDB-lite"/>
    </source>
</evidence>
<feature type="transmembrane region" description="Helical" evidence="5">
    <location>
        <begin position="178"/>
        <end position="201"/>
    </location>
</feature>
<feature type="transmembrane region" description="Helical" evidence="5">
    <location>
        <begin position="221"/>
        <end position="239"/>
    </location>
</feature>
<feature type="compositionally biased region" description="Pro residues" evidence="6">
    <location>
        <begin position="1"/>
        <end position="14"/>
    </location>
</feature>
<comment type="caution">
    <text evidence="7">The sequence shown here is derived from an EMBL/GenBank/DDBJ whole genome shotgun (WGS) entry which is preliminary data.</text>
</comment>
<keyword evidence="3 5" id="KW-1133">Transmembrane helix</keyword>
<evidence type="ECO:0000256" key="2">
    <source>
        <dbReference type="ARBA" id="ARBA00022692"/>
    </source>
</evidence>
<dbReference type="AlphaFoldDB" id="A0A5C8ZMB2"/>
<dbReference type="OrthoDB" id="9763654at2"/>
<keyword evidence="1 5" id="KW-1003">Cell membrane</keyword>
<feature type="transmembrane region" description="Helical" evidence="5">
    <location>
        <begin position="259"/>
        <end position="282"/>
    </location>
</feature>
<gene>
    <name evidence="7" type="ORF">FMM08_02675</name>
</gene>
<feature type="region of interest" description="Disordered" evidence="6">
    <location>
        <begin position="1"/>
        <end position="23"/>
    </location>
</feature>
<dbReference type="Pfam" id="PF03699">
    <property type="entry name" value="UPF0182"/>
    <property type="match status" value="1"/>
</dbReference>
<feature type="region of interest" description="Disordered" evidence="6">
    <location>
        <begin position="714"/>
        <end position="739"/>
    </location>
</feature>
<evidence type="ECO:0000256" key="1">
    <source>
        <dbReference type="ARBA" id="ARBA00022475"/>
    </source>
</evidence>
<sequence length="1011" mass="106833">MTSPPPRPPRPGAPGTPRGGPQRRRPLVPVLVGVAVLVLLVSLVASVATEVLWFNQLGFSRVYLTQLALRVGLFVVAGALMAAAVVVSMTLAYKHRPVYAPVPGPAASLDRYREGLEPLRRVLTVVLPLLLGLFAGSAASSRWETVLLWWNRTSFGQVDPVFGHDIGLYVFTIPFVRFAVGLLTAVVLLAGIAGAITLYLYGALRLSGPGARTTVAARVQLASTAAVLVGLQAVSYWLDRYSTLTNTHVRFAGASYTDVAVVVPARGILAIAAVICAVLFVVTAVRGGWRFPAAGVGLLVVVAVVAAGIVPAVVQRVQVVPNEARVEAPYIEDNIRATRAAFGLDGTDVTQYDPAQTAAPGALSADAGTTASIRIMDPAVVSPTFGQNQQVRNFYQFASPLDVDRYAIEGRDQDVVVALRELNLNNVGNQSWVNTRTQYTHGYGLVAAAGNQQGTNGLPDYLEGGIPSTGSLPEYEPRIYFGEYSPEYSIVGGPAAAPGDGNEIDYPTESGEARYTFQGSGGPGVGNIVERALYAIKFRDANILLSSAINPQSQILYDRNPRERVQKVAPFLTLDGDPYPTIVGDRIKWVVDGYTTSEEYPYSQPQVLQDATQDTLTTPTGTIAALPPNQVNYLRNSVKATVDAYDGSVELYAWDESDPVLRAWQKAFPDAVKPLQQMSGDLMAHVRYPEDLFKVQRTVLSSYHVTDPGSFFSQQDFWRVPDDPTRQGTAPGGGTEAAAQPPYYLTLQMPGQGEEAFSLTSTYIPRSQQGQAGRNILTGFLAVDADAGSTDGQKKPGYGQLRLLQMPTDGTVEGPGQVQADINSNTEISQELNLLRQGGTEVINGNLLTLPVGDGLLYVQPVYIRSTGETSYPVLRRVITSFGDQIGFAPTLDEALDEVFGGNSGVTGPDAGQGSGDQPAPGASGSPGASPSQGTSPSQAPSSSATGAPVPESVRAALQEAVAAEGEAQRALQNGDFAAYGQAQAKLKAALDKAVAAEAAATASPSATPAG</sequence>
<dbReference type="PANTHER" id="PTHR39344:SF1">
    <property type="entry name" value="UPF0182 PROTEIN SLL1060"/>
    <property type="match status" value="1"/>
</dbReference>
<keyword evidence="4 5" id="KW-0472">Membrane</keyword>
<dbReference type="HAMAP" id="MF_01600">
    <property type="entry name" value="UPF0182"/>
    <property type="match status" value="1"/>
</dbReference>
<reference evidence="7 8" key="1">
    <citation type="submission" date="2019-07" db="EMBL/GenBank/DDBJ databases">
        <title>Quadrisphaera sp. strain DD2A genome sequencing and assembly.</title>
        <authorList>
            <person name="Kim I."/>
        </authorList>
    </citation>
    <scope>NUCLEOTIDE SEQUENCE [LARGE SCALE GENOMIC DNA]</scope>
    <source>
        <strain evidence="7 8">DD2A</strain>
    </source>
</reference>
<feature type="transmembrane region" description="Helical" evidence="5">
    <location>
        <begin position="27"/>
        <end position="47"/>
    </location>
</feature>
<dbReference type="InterPro" id="IPR005372">
    <property type="entry name" value="UPF0182"/>
</dbReference>
<feature type="transmembrane region" description="Helical" evidence="5">
    <location>
        <begin position="294"/>
        <end position="314"/>
    </location>
</feature>